<dbReference type="InterPro" id="IPR015421">
    <property type="entry name" value="PyrdxlP-dep_Trfase_major"/>
</dbReference>
<dbReference type="EMBL" id="JAFMYU010000028">
    <property type="protein sequence ID" value="MBO0934213.1"/>
    <property type="molecule type" value="Genomic_DNA"/>
</dbReference>
<dbReference type="InterPro" id="IPR015422">
    <property type="entry name" value="PyrdxlP-dep_Trfase_small"/>
</dbReference>
<reference evidence="6 7" key="1">
    <citation type="submission" date="2021-03" db="EMBL/GenBank/DDBJ databases">
        <title>Fibrella sp. HMF5036 genome sequencing and assembly.</title>
        <authorList>
            <person name="Kang H."/>
            <person name="Kim H."/>
            <person name="Bae S."/>
            <person name="Joh K."/>
        </authorList>
    </citation>
    <scope>NUCLEOTIDE SEQUENCE [LARGE SCALE GENOMIC DNA]</scope>
    <source>
        <strain evidence="6 7">HMF5036</strain>
    </source>
</reference>
<dbReference type="PROSITE" id="PS51318">
    <property type="entry name" value="TAT"/>
    <property type="match status" value="1"/>
</dbReference>
<dbReference type="GO" id="GO:0008483">
    <property type="term" value="F:transaminase activity"/>
    <property type="evidence" value="ECO:0007669"/>
    <property type="project" value="UniProtKB-KW"/>
</dbReference>
<dbReference type="SUPFAM" id="SSF53383">
    <property type="entry name" value="PLP-dependent transferases"/>
    <property type="match status" value="1"/>
</dbReference>
<name>A0A939GAG0_9BACT</name>
<evidence type="ECO:0000256" key="4">
    <source>
        <dbReference type="ARBA" id="ARBA00022898"/>
    </source>
</evidence>
<dbReference type="PANTHER" id="PTHR43643">
    <property type="entry name" value="HISTIDINOL-PHOSPHATE AMINOTRANSFERASE 2"/>
    <property type="match status" value="1"/>
</dbReference>
<dbReference type="CDD" id="cd00609">
    <property type="entry name" value="AAT_like"/>
    <property type="match status" value="1"/>
</dbReference>
<feature type="domain" description="Aminotransferase class I/classII large" evidence="5">
    <location>
        <begin position="68"/>
        <end position="390"/>
    </location>
</feature>
<evidence type="ECO:0000256" key="2">
    <source>
        <dbReference type="ARBA" id="ARBA00022576"/>
    </source>
</evidence>
<dbReference type="RefSeq" id="WP_207338178.1">
    <property type="nucleotide sequence ID" value="NZ_JAFMYU010000028.1"/>
</dbReference>
<sequence length="396" mass="43315">MAHVFNRRNWLQSTGLVTAGLATGLGRWQEAKAAFVPESVAAEQRLFNEFVALTNTPPDTMPVLKARLFANENPYGIAGSAKEAINKATALGNRYAWMEFAQLKKLIADAEGVSPKNILITPGSSDVLMAAAVRFSQKGPILTCRPTYDDLLERATKQNGQILTVPATTGLGYDLAALKAKALSTPGLSMVYIVNPNNPTGTIVPPAELAQFCRDVAPTVPVFIDEAYIDFLEPADRPMLGKLIAEGLDVMLARTFSKIHGFAGLRLGYVMAQPKSIAQIKPFTNGEFAVGITTLMGGIASYQDQAWQTYCRTENAKARDYTMKALKDIGYEPIPSYANFILFPIKMKTQTFEGQMFGQGVGIQTREIDRQPYCRVSIGTMDEMKIFMDAFKKVVG</sequence>
<evidence type="ECO:0000313" key="6">
    <source>
        <dbReference type="EMBL" id="MBO0934213.1"/>
    </source>
</evidence>
<dbReference type="Proteomes" id="UP000664795">
    <property type="component" value="Unassembled WGS sequence"/>
</dbReference>
<evidence type="ECO:0000256" key="1">
    <source>
        <dbReference type="ARBA" id="ARBA00007970"/>
    </source>
</evidence>
<dbReference type="Gene3D" id="3.40.640.10">
    <property type="entry name" value="Type I PLP-dependent aspartate aminotransferase-like (Major domain)"/>
    <property type="match status" value="1"/>
</dbReference>
<evidence type="ECO:0000313" key="7">
    <source>
        <dbReference type="Proteomes" id="UP000664795"/>
    </source>
</evidence>
<gene>
    <name evidence="6" type="ORF">J2I48_24615</name>
</gene>
<evidence type="ECO:0000259" key="5">
    <source>
        <dbReference type="Pfam" id="PF00155"/>
    </source>
</evidence>
<dbReference type="InterPro" id="IPR006311">
    <property type="entry name" value="TAT_signal"/>
</dbReference>
<accession>A0A939GAG0</accession>
<organism evidence="6 7">
    <name type="scientific">Fibrella aquatilis</name>
    <dbReference type="NCBI Taxonomy" id="2817059"/>
    <lineage>
        <taxon>Bacteria</taxon>
        <taxon>Pseudomonadati</taxon>
        <taxon>Bacteroidota</taxon>
        <taxon>Cytophagia</taxon>
        <taxon>Cytophagales</taxon>
        <taxon>Spirosomataceae</taxon>
        <taxon>Fibrella</taxon>
    </lineage>
</organism>
<evidence type="ECO:0000256" key="3">
    <source>
        <dbReference type="ARBA" id="ARBA00022679"/>
    </source>
</evidence>
<keyword evidence="7" id="KW-1185">Reference proteome</keyword>
<dbReference type="Gene3D" id="3.90.1150.10">
    <property type="entry name" value="Aspartate Aminotransferase, domain 1"/>
    <property type="match status" value="1"/>
</dbReference>
<comment type="caution">
    <text evidence="6">The sequence shown here is derived from an EMBL/GenBank/DDBJ whole genome shotgun (WGS) entry which is preliminary data.</text>
</comment>
<keyword evidence="4" id="KW-0663">Pyridoxal phosphate</keyword>
<dbReference type="AlphaFoldDB" id="A0A939GAG0"/>
<dbReference type="PANTHER" id="PTHR43643:SF3">
    <property type="entry name" value="HISTIDINOL-PHOSPHATE AMINOTRANSFERASE"/>
    <property type="match status" value="1"/>
</dbReference>
<keyword evidence="3" id="KW-0808">Transferase</keyword>
<proteinExistence type="inferred from homology"/>
<protein>
    <submittedName>
        <fullName evidence="6">Aminotransferase class I/II-fold pyridoxal phosphate-dependent enzyme</fullName>
    </submittedName>
</protein>
<dbReference type="Pfam" id="PF00155">
    <property type="entry name" value="Aminotran_1_2"/>
    <property type="match status" value="1"/>
</dbReference>
<dbReference type="InterPro" id="IPR015424">
    <property type="entry name" value="PyrdxlP-dep_Trfase"/>
</dbReference>
<dbReference type="GO" id="GO:0030170">
    <property type="term" value="F:pyridoxal phosphate binding"/>
    <property type="evidence" value="ECO:0007669"/>
    <property type="project" value="InterPro"/>
</dbReference>
<dbReference type="InterPro" id="IPR004839">
    <property type="entry name" value="Aminotransferase_I/II_large"/>
</dbReference>
<keyword evidence="2 6" id="KW-0032">Aminotransferase</keyword>
<dbReference type="InterPro" id="IPR050106">
    <property type="entry name" value="HistidinolP_aminotransfase"/>
</dbReference>
<comment type="similarity">
    <text evidence="1">Belongs to the class-II pyridoxal-phosphate-dependent aminotransferase family. Histidinol-phosphate aminotransferase subfamily.</text>
</comment>